<keyword evidence="1" id="KW-0472">Membrane</keyword>
<gene>
    <name evidence="2" type="ORF">Q5761_09850</name>
</gene>
<feature type="transmembrane region" description="Helical" evidence="1">
    <location>
        <begin position="12"/>
        <end position="31"/>
    </location>
</feature>
<sequence length="43" mass="4623">MAVSLDLVTVVPAMAGVQELVLEFALALLAYRRAVRAEHSRVG</sequence>
<accession>A0ABZ0QNR7</accession>
<protein>
    <submittedName>
        <fullName evidence="2">Uncharacterized protein</fullName>
    </submittedName>
</protein>
<keyword evidence="1" id="KW-1133">Transmembrane helix</keyword>
<organism evidence="2 3">
    <name type="scientific">Thermaerobacter composti</name>
    <dbReference type="NCBI Taxonomy" id="554949"/>
    <lineage>
        <taxon>Bacteria</taxon>
        <taxon>Bacillati</taxon>
        <taxon>Bacillota</taxon>
        <taxon>Clostridia</taxon>
        <taxon>Eubacteriales</taxon>
        <taxon>Clostridiales Family XVII. Incertae Sedis</taxon>
        <taxon>Thermaerobacter</taxon>
    </lineage>
</organism>
<keyword evidence="1" id="KW-0812">Transmembrane</keyword>
<name>A0ABZ0QNR7_9FIRM</name>
<keyword evidence="3" id="KW-1185">Reference proteome</keyword>
<evidence type="ECO:0000313" key="2">
    <source>
        <dbReference type="EMBL" id="WPD18653.1"/>
    </source>
</evidence>
<proteinExistence type="predicted"/>
<reference evidence="2 3" key="1">
    <citation type="submission" date="2023-08" db="EMBL/GenBank/DDBJ databases">
        <title>Genome sequence of Thermaerobacter compostii strain Ins1, a spore-forming filamentous bacterium isolated from a deep geothermal reservoir.</title>
        <authorList>
            <person name="Bregnard D."/>
            <person name="Gonzalez D."/>
            <person name="Junier P."/>
        </authorList>
    </citation>
    <scope>NUCLEOTIDE SEQUENCE [LARGE SCALE GENOMIC DNA]</scope>
    <source>
        <strain evidence="2 3">Ins1</strain>
    </source>
</reference>
<dbReference type="RefSeq" id="WP_318750467.1">
    <property type="nucleotide sequence ID" value="NZ_CP132508.1"/>
</dbReference>
<evidence type="ECO:0000256" key="1">
    <source>
        <dbReference type="SAM" id="Phobius"/>
    </source>
</evidence>
<dbReference type="EMBL" id="CP132508">
    <property type="protein sequence ID" value="WPD18653.1"/>
    <property type="molecule type" value="Genomic_DNA"/>
</dbReference>
<dbReference type="Proteomes" id="UP001304683">
    <property type="component" value="Chromosome"/>
</dbReference>
<evidence type="ECO:0000313" key="3">
    <source>
        <dbReference type="Proteomes" id="UP001304683"/>
    </source>
</evidence>